<proteinExistence type="predicted"/>
<sequence length="133" mass="14168">MEWTVLFTGPEGAGKPQAVSSVFDIATVDTEVAETARIAQLKACIAMAVDVDRVELGVAGTGKLSLLGSLTQKAQRLVATVLIRLVTGLSDHSRRLRTGQIDQIRQQMESANFSRLPGPGPGPSTLLYSVYLS</sequence>
<organism evidence="1 2">
    <name type="scientific">Hydrogenophaga taeniospiralis CCUG 15921</name>
    <dbReference type="NCBI Taxonomy" id="1281780"/>
    <lineage>
        <taxon>Bacteria</taxon>
        <taxon>Pseudomonadati</taxon>
        <taxon>Pseudomonadota</taxon>
        <taxon>Betaproteobacteria</taxon>
        <taxon>Burkholderiales</taxon>
        <taxon>Comamonadaceae</taxon>
        <taxon>Hydrogenophaga</taxon>
    </lineage>
</organism>
<evidence type="ECO:0000313" key="2">
    <source>
        <dbReference type="Proteomes" id="UP001152876"/>
    </source>
</evidence>
<name>A0A9X4NTC5_9BURK</name>
<dbReference type="Proteomes" id="UP001152876">
    <property type="component" value="Unassembled WGS sequence"/>
</dbReference>
<keyword evidence="2" id="KW-1185">Reference proteome</keyword>
<comment type="caution">
    <text evidence="1">The sequence shown here is derived from an EMBL/GenBank/DDBJ whole genome shotgun (WGS) entry which is preliminary data.</text>
</comment>
<dbReference type="RefSeq" id="WP_068168450.1">
    <property type="nucleotide sequence ID" value="NZ_AOGK01000001.1"/>
</dbReference>
<protein>
    <submittedName>
        <fullName evidence="1">Uncharacterized protein</fullName>
    </submittedName>
</protein>
<reference evidence="1" key="1">
    <citation type="submission" date="2013-01" db="EMBL/GenBank/DDBJ databases">
        <title>Genome draft of Hydrogenophaga taeniospiralis 2K1.</title>
        <authorList>
            <person name="Gomila M."/>
            <person name="Lalucat J."/>
        </authorList>
    </citation>
    <scope>NUCLEOTIDE SEQUENCE</scope>
    <source>
        <strain evidence="1">CCUG 15921</strain>
    </source>
</reference>
<dbReference type="AlphaFoldDB" id="A0A9X4NTC5"/>
<accession>A0A9X4NTC5</accession>
<dbReference type="EMBL" id="AOGK01000001">
    <property type="protein sequence ID" value="MDG5974010.1"/>
    <property type="molecule type" value="Genomic_DNA"/>
</dbReference>
<dbReference type="OrthoDB" id="4319884at2"/>
<evidence type="ECO:0000313" key="1">
    <source>
        <dbReference type="EMBL" id="MDG5974010.1"/>
    </source>
</evidence>
<gene>
    <name evidence="1" type="ORF">H010_02015</name>
</gene>